<dbReference type="InterPro" id="IPR006680">
    <property type="entry name" value="Amidohydro-rel"/>
</dbReference>
<evidence type="ECO:0000259" key="4">
    <source>
        <dbReference type="Pfam" id="PF01979"/>
    </source>
</evidence>
<comment type="cofactor">
    <cofactor evidence="1">
        <name>Zn(2+)</name>
        <dbReference type="ChEBI" id="CHEBI:29105"/>
    </cofactor>
</comment>
<proteinExistence type="predicted"/>
<dbReference type="NCBIfam" id="NF006688">
    <property type="entry name" value="PRK09236.1"/>
    <property type="match status" value="1"/>
</dbReference>
<feature type="domain" description="Amidohydrolase-related" evidence="4">
    <location>
        <begin position="58"/>
        <end position="427"/>
    </location>
</feature>
<evidence type="ECO:0000256" key="3">
    <source>
        <dbReference type="ARBA" id="ARBA00022801"/>
    </source>
</evidence>
<keyword evidence="2" id="KW-0479">Metal-binding</keyword>
<dbReference type="SUPFAM" id="SSF51338">
    <property type="entry name" value="Composite domain of metallo-dependent hydrolases"/>
    <property type="match status" value="1"/>
</dbReference>
<comment type="caution">
    <text evidence="5">The sequence shown here is derived from an EMBL/GenBank/DDBJ whole genome shotgun (WGS) entry which is preliminary data.</text>
</comment>
<name>A0ABR2JDT2_9EUKA</name>
<sequence length="449" mass="49283">MPNHRSAIINALIVNEGRQYKGYVVIDGQFISAVAEGSPEPSILEGVNEVIDAKGMLLIPGAIDDQVHFRDPGLTHKADIDTESHAAIAGGVTSFMDMPNTKPPTVTIDDLKAKQHRAADVSIANYSFYIGATNDNLDTLLKVDYTEVPGVKIFLGSSTGNMLVDNEQTLNDIFSRVHALIAVHSEDEATIKANRERIVAEYNGDPAAVPITRHSDIRSRQACAISTRRAIDRAQKTGARLHVLHVSTLDEVEMMTPGDDVEHKQITAEGCVHHLWFTDADYERLGTRIKWNPSVKTAADRDALRQAVLDGRIDIVATDHAPHLLSEKEGGALTAASGGPMVQFSVTTMLEMFPPTTVVDKMCHKPARLFGVDRRGFIRTGYYADLALIETKVDYEVTDAMVISRCGWTPLNGTHLHNRVVTTWVNGHKAFEHGTFSKESAAMPLKFNK</sequence>
<dbReference type="InterPro" id="IPR011059">
    <property type="entry name" value="Metal-dep_hydrolase_composite"/>
</dbReference>
<dbReference type="PROSITE" id="PS00483">
    <property type="entry name" value="DIHYDROOROTASE_2"/>
    <property type="match status" value="1"/>
</dbReference>
<accession>A0ABR2JDT2</accession>
<dbReference type="Proteomes" id="UP001470230">
    <property type="component" value="Unassembled WGS sequence"/>
</dbReference>
<evidence type="ECO:0000256" key="1">
    <source>
        <dbReference type="ARBA" id="ARBA00001947"/>
    </source>
</evidence>
<dbReference type="EMBL" id="JAPFFF010000012">
    <property type="protein sequence ID" value="KAK8876024.1"/>
    <property type="molecule type" value="Genomic_DNA"/>
</dbReference>
<reference evidence="5 6" key="1">
    <citation type="submission" date="2024-04" db="EMBL/GenBank/DDBJ databases">
        <title>Tritrichomonas musculus Genome.</title>
        <authorList>
            <person name="Alves-Ferreira E."/>
            <person name="Grigg M."/>
            <person name="Lorenzi H."/>
            <person name="Galac M."/>
        </authorList>
    </citation>
    <scope>NUCLEOTIDE SEQUENCE [LARGE SCALE GENOMIC DNA]</scope>
    <source>
        <strain evidence="5 6">EAF2021</strain>
    </source>
</reference>
<dbReference type="Pfam" id="PF01979">
    <property type="entry name" value="Amidohydro_1"/>
    <property type="match status" value="1"/>
</dbReference>
<protein>
    <submittedName>
        <fullName evidence="5">Catalyzes the reversible hydrolysis of the amide bond within dihydroorotate</fullName>
    </submittedName>
</protein>
<dbReference type="CDD" id="cd01318">
    <property type="entry name" value="DHOase_IIb"/>
    <property type="match status" value="1"/>
</dbReference>
<dbReference type="InterPro" id="IPR032466">
    <property type="entry name" value="Metal_Hydrolase"/>
</dbReference>
<dbReference type="SUPFAM" id="SSF51556">
    <property type="entry name" value="Metallo-dependent hydrolases"/>
    <property type="match status" value="1"/>
</dbReference>
<dbReference type="InterPro" id="IPR002195">
    <property type="entry name" value="Dihydroorotase_CS"/>
</dbReference>
<evidence type="ECO:0000313" key="5">
    <source>
        <dbReference type="EMBL" id="KAK8876024.1"/>
    </source>
</evidence>
<dbReference type="PANTHER" id="PTHR43668:SF4">
    <property type="entry name" value="ALLANTOINASE"/>
    <property type="match status" value="1"/>
</dbReference>
<dbReference type="Gene3D" id="3.20.20.140">
    <property type="entry name" value="Metal-dependent hydrolases"/>
    <property type="match status" value="1"/>
</dbReference>
<organism evidence="5 6">
    <name type="scientific">Tritrichomonas musculus</name>
    <dbReference type="NCBI Taxonomy" id="1915356"/>
    <lineage>
        <taxon>Eukaryota</taxon>
        <taxon>Metamonada</taxon>
        <taxon>Parabasalia</taxon>
        <taxon>Tritrichomonadida</taxon>
        <taxon>Tritrichomonadidae</taxon>
        <taxon>Tritrichomonas</taxon>
    </lineage>
</organism>
<gene>
    <name evidence="5" type="ORF">M9Y10_006208</name>
</gene>
<evidence type="ECO:0000313" key="6">
    <source>
        <dbReference type="Proteomes" id="UP001470230"/>
    </source>
</evidence>
<evidence type="ECO:0000256" key="2">
    <source>
        <dbReference type="ARBA" id="ARBA00022723"/>
    </source>
</evidence>
<dbReference type="InterPro" id="IPR050138">
    <property type="entry name" value="DHOase/Allantoinase_Hydrolase"/>
</dbReference>
<dbReference type="Gene3D" id="2.30.40.10">
    <property type="entry name" value="Urease, subunit C, domain 1"/>
    <property type="match status" value="1"/>
</dbReference>
<keyword evidence="6" id="KW-1185">Reference proteome</keyword>
<keyword evidence="3" id="KW-0378">Hydrolase</keyword>
<dbReference type="PANTHER" id="PTHR43668">
    <property type="entry name" value="ALLANTOINASE"/>
    <property type="match status" value="1"/>
</dbReference>